<accession>A0A1D7XLN2</accession>
<evidence type="ECO:0000256" key="8">
    <source>
        <dbReference type="ARBA" id="ARBA00012016"/>
    </source>
</evidence>
<sequence length="179" mass="20403">MKCLIIGGSKSGKSNIGENISLSLNKVKVIYVATMIPYDDEDKLRIKNHINSRTGLGFITLEQFRNLNEIVKYIEKEDTILIDSITSLLTNEMFIKGDIIKTPSLKILNNINEITDKAKNIVIVSDYIFNDSINYDDVSENYKKELGKINRELAKICDIVIECSFGNIKIHKGNKRFIR</sequence>
<comment type="similarity">
    <text evidence="7">Belongs to the CobU/CobP family.</text>
</comment>
<evidence type="ECO:0000256" key="16">
    <source>
        <dbReference type="ARBA" id="ARBA00029570"/>
    </source>
</evidence>
<dbReference type="EMBL" id="CP017253">
    <property type="protein sequence ID" value="AOR24265.1"/>
    <property type="molecule type" value="Genomic_DNA"/>
</dbReference>
<dbReference type="GO" id="GO:0043752">
    <property type="term" value="F:adenosylcobinamide kinase activity"/>
    <property type="evidence" value="ECO:0007669"/>
    <property type="project" value="UniProtKB-EC"/>
</dbReference>
<keyword evidence="13 20" id="KW-0418">Kinase</keyword>
<dbReference type="Gene3D" id="3.40.50.300">
    <property type="entry name" value="P-loop containing nucleotide triphosphate hydrolases"/>
    <property type="match status" value="1"/>
</dbReference>
<dbReference type="OrthoDB" id="9799422at2"/>
<reference evidence="21" key="1">
    <citation type="submission" date="2016-09" db="EMBL/GenBank/DDBJ databases">
        <title>Genomics of Clostridium taeniosporum, an organism which forms endospores with ribbon-like appendages.</title>
        <authorList>
            <person name="Walker J.R."/>
        </authorList>
    </citation>
    <scope>NUCLEOTIDE SEQUENCE [LARGE SCALE GENOMIC DNA]</scope>
    <source>
        <strain evidence="21">1/k</strain>
    </source>
</reference>
<evidence type="ECO:0000256" key="10">
    <source>
        <dbReference type="ARBA" id="ARBA00022573"/>
    </source>
</evidence>
<evidence type="ECO:0000256" key="2">
    <source>
        <dbReference type="ARBA" id="ARBA00000711"/>
    </source>
</evidence>
<dbReference type="GO" id="GO:0009236">
    <property type="term" value="P:cobalamin biosynthetic process"/>
    <property type="evidence" value="ECO:0007669"/>
    <property type="project" value="UniProtKB-UniPathway"/>
</dbReference>
<evidence type="ECO:0000256" key="7">
    <source>
        <dbReference type="ARBA" id="ARBA00007490"/>
    </source>
</evidence>
<comment type="catalytic activity">
    <reaction evidence="2">
        <text>adenosylcob(III)inamide phosphate + GTP + H(+) = adenosylcob(III)inamide-GDP + diphosphate</text>
        <dbReference type="Rhea" id="RHEA:22712"/>
        <dbReference type="ChEBI" id="CHEBI:15378"/>
        <dbReference type="ChEBI" id="CHEBI:33019"/>
        <dbReference type="ChEBI" id="CHEBI:37565"/>
        <dbReference type="ChEBI" id="CHEBI:58502"/>
        <dbReference type="ChEBI" id="CHEBI:60487"/>
        <dbReference type="EC" id="2.7.7.62"/>
    </reaction>
</comment>
<dbReference type="InterPro" id="IPR027417">
    <property type="entry name" value="P-loop_NTPase"/>
</dbReference>
<evidence type="ECO:0000256" key="17">
    <source>
        <dbReference type="ARBA" id="ARBA00030571"/>
    </source>
</evidence>
<comment type="pathway">
    <text evidence="6">Cofactor biosynthesis; adenosylcobalamin biosynthesis; adenosylcobalamin from cob(II)yrinate a,c-diamide: step 5/7.</text>
</comment>
<dbReference type="GO" id="GO:0008820">
    <property type="term" value="F:cobinamide phosphate guanylyltransferase activity"/>
    <property type="evidence" value="ECO:0007669"/>
    <property type="project" value="UniProtKB-EC"/>
</dbReference>
<comment type="function">
    <text evidence="4">Catalyzes ATP-dependent phosphorylation of adenosylcobinamide and addition of GMP to adenosylcobinamide phosphate.</text>
</comment>
<evidence type="ECO:0000256" key="14">
    <source>
        <dbReference type="ARBA" id="ARBA00022840"/>
    </source>
</evidence>
<evidence type="ECO:0000256" key="3">
    <source>
        <dbReference type="ARBA" id="ARBA00001522"/>
    </source>
</evidence>
<evidence type="ECO:0000313" key="20">
    <source>
        <dbReference type="EMBL" id="AOR24265.1"/>
    </source>
</evidence>
<gene>
    <name evidence="20" type="ORF">BGI42_11200</name>
</gene>
<comment type="pathway">
    <text evidence="5">Cofactor biosynthesis; adenosylcobalamin biosynthesis; adenosylcobalamin from cob(II)yrinate a,c-diamide: step 6/7.</text>
</comment>
<name>A0A1D7XLN2_9CLOT</name>
<evidence type="ECO:0000256" key="9">
    <source>
        <dbReference type="ARBA" id="ARBA00012523"/>
    </source>
</evidence>
<evidence type="ECO:0000256" key="11">
    <source>
        <dbReference type="ARBA" id="ARBA00022679"/>
    </source>
</evidence>
<keyword evidence="11 20" id="KW-0808">Transferase</keyword>
<evidence type="ECO:0000256" key="18">
    <source>
        <dbReference type="PIRSR" id="PIRSR006135-1"/>
    </source>
</evidence>
<feature type="active site" description="GMP-histidine intermediate" evidence="18">
    <location>
        <position position="49"/>
    </location>
</feature>
<dbReference type="EC" id="2.7.7.62" evidence="9"/>
<dbReference type="InterPro" id="IPR003203">
    <property type="entry name" value="CobU/CobP"/>
</dbReference>
<evidence type="ECO:0000313" key="21">
    <source>
        <dbReference type="Proteomes" id="UP000094652"/>
    </source>
</evidence>
<dbReference type="PIRSF" id="PIRSF006135">
    <property type="entry name" value="CobU"/>
    <property type="match status" value="1"/>
</dbReference>
<organism evidence="20 21">
    <name type="scientific">Clostridium taeniosporum</name>
    <dbReference type="NCBI Taxonomy" id="394958"/>
    <lineage>
        <taxon>Bacteria</taxon>
        <taxon>Bacillati</taxon>
        <taxon>Bacillota</taxon>
        <taxon>Clostridia</taxon>
        <taxon>Eubacteriales</taxon>
        <taxon>Clostridiaceae</taxon>
        <taxon>Clostridium</taxon>
    </lineage>
</organism>
<dbReference type="KEGG" id="ctae:BGI42_11200"/>
<feature type="binding site" evidence="19">
    <location>
        <position position="83"/>
    </location>
    <ligand>
        <name>GTP</name>
        <dbReference type="ChEBI" id="CHEBI:37565"/>
    </ligand>
</feature>
<dbReference type="STRING" id="394958.BGI42_11200"/>
<evidence type="ECO:0000256" key="1">
    <source>
        <dbReference type="ARBA" id="ARBA00000312"/>
    </source>
</evidence>
<protein>
    <recommendedName>
        <fullName evidence="16">Adenosylcobinamide kinase</fullName>
        <ecNumber evidence="8">2.7.1.156</ecNumber>
        <ecNumber evidence="9">2.7.7.62</ecNumber>
    </recommendedName>
    <alternativeName>
        <fullName evidence="17">Adenosylcobinamide-phosphate guanylyltransferase</fullName>
    </alternativeName>
</protein>
<dbReference type="AlphaFoldDB" id="A0A1D7XLN2"/>
<dbReference type="PANTHER" id="PTHR34848">
    <property type="match status" value="1"/>
</dbReference>
<evidence type="ECO:0000256" key="6">
    <source>
        <dbReference type="ARBA" id="ARBA00005159"/>
    </source>
</evidence>
<evidence type="ECO:0000256" key="15">
    <source>
        <dbReference type="ARBA" id="ARBA00023134"/>
    </source>
</evidence>
<evidence type="ECO:0000256" key="5">
    <source>
        <dbReference type="ARBA" id="ARBA00004692"/>
    </source>
</evidence>
<proteinExistence type="inferred from homology"/>
<comment type="catalytic activity">
    <reaction evidence="1">
        <text>adenosylcob(III)inamide + ATP = adenosylcob(III)inamide phosphate + ADP + H(+)</text>
        <dbReference type="Rhea" id="RHEA:15769"/>
        <dbReference type="ChEBI" id="CHEBI:2480"/>
        <dbReference type="ChEBI" id="CHEBI:15378"/>
        <dbReference type="ChEBI" id="CHEBI:30616"/>
        <dbReference type="ChEBI" id="CHEBI:58502"/>
        <dbReference type="ChEBI" id="CHEBI:456216"/>
        <dbReference type="EC" id="2.7.1.156"/>
    </reaction>
</comment>
<dbReference type="PANTHER" id="PTHR34848:SF1">
    <property type="entry name" value="BIFUNCTIONAL ADENOSYLCOBALAMIN BIOSYNTHESIS PROTEIN COBU"/>
    <property type="match status" value="1"/>
</dbReference>
<dbReference type="GO" id="GO:0005525">
    <property type="term" value="F:GTP binding"/>
    <property type="evidence" value="ECO:0007669"/>
    <property type="project" value="UniProtKB-KW"/>
</dbReference>
<dbReference type="UniPathway" id="UPA00148">
    <property type="reaction ID" value="UER00236"/>
</dbReference>
<keyword evidence="21" id="KW-1185">Reference proteome</keyword>
<dbReference type="GO" id="GO:0005524">
    <property type="term" value="F:ATP binding"/>
    <property type="evidence" value="ECO:0007669"/>
    <property type="project" value="UniProtKB-KW"/>
</dbReference>
<feature type="binding site" evidence="19">
    <location>
        <begin position="7"/>
        <end position="14"/>
    </location>
    <ligand>
        <name>GTP</name>
        <dbReference type="ChEBI" id="CHEBI:37565"/>
    </ligand>
</feature>
<keyword evidence="15 19" id="KW-0342">GTP-binding</keyword>
<evidence type="ECO:0000256" key="13">
    <source>
        <dbReference type="ARBA" id="ARBA00022777"/>
    </source>
</evidence>
<evidence type="ECO:0000256" key="4">
    <source>
        <dbReference type="ARBA" id="ARBA00003889"/>
    </source>
</evidence>
<dbReference type="Proteomes" id="UP000094652">
    <property type="component" value="Chromosome"/>
</dbReference>
<dbReference type="SUPFAM" id="SSF52540">
    <property type="entry name" value="P-loop containing nucleoside triphosphate hydrolases"/>
    <property type="match status" value="1"/>
</dbReference>
<keyword evidence="12 19" id="KW-0547">Nucleotide-binding</keyword>
<comment type="catalytic activity">
    <reaction evidence="3">
        <text>adenosylcob(III)inamide + GTP = adenosylcob(III)inamide phosphate + GDP + H(+)</text>
        <dbReference type="Rhea" id="RHEA:15765"/>
        <dbReference type="ChEBI" id="CHEBI:2480"/>
        <dbReference type="ChEBI" id="CHEBI:15378"/>
        <dbReference type="ChEBI" id="CHEBI:37565"/>
        <dbReference type="ChEBI" id="CHEBI:58189"/>
        <dbReference type="ChEBI" id="CHEBI:58502"/>
        <dbReference type="EC" id="2.7.1.156"/>
    </reaction>
</comment>
<dbReference type="RefSeq" id="WP_069680400.1">
    <property type="nucleotide sequence ID" value="NZ_CP017253.2"/>
</dbReference>
<evidence type="ECO:0000256" key="19">
    <source>
        <dbReference type="PIRSR" id="PIRSR006135-2"/>
    </source>
</evidence>
<dbReference type="Pfam" id="PF02283">
    <property type="entry name" value="CobU"/>
    <property type="match status" value="1"/>
</dbReference>
<dbReference type="EC" id="2.7.1.156" evidence="8"/>
<feature type="binding site" evidence="19">
    <location>
        <position position="62"/>
    </location>
    <ligand>
        <name>GTP</name>
        <dbReference type="ChEBI" id="CHEBI:37565"/>
    </ligand>
</feature>
<keyword evidence="10" id="KW-0169">Cobalamin biosynthesis</keyword>
<evidence type="ECO:0000256" key="12">
    <source>
        <dbReference type="ARBA" id="ARBA00022741"/>
    </source>
</evidence>
<keyword evidence="14" id="KW-0067">ATP-binding</keyword>